<reference evidence="2 3" key="1">
    <citation type="submission" date="2006-02" db="EMBL/GenBank/DDBJ databases">
        <authorList>
            <person name="Pinhassi J."/>
            <person name="Pedros-Alio C."/>
            <person name="Ferriera S."/>
            <person name="Johnson J."/>
            <person name="Kravitz S."/>
            <person name="Halpern A."/>
            <person name="Remington K."/>
            <person name="Beeson K."/>
            <person name="Tran B."/>
            <person name="Rogers Y.-H."/>
            <person name="Friedman R."/>
            <person name="Venter J.C."/>
        </authorList>
    </citation>
    <scope>NUCLEOTIDE SEQUENCE [LARGE SCALE GENOMIC DNA]</scope>
    <source>
        <strain evidence="2 3">MED297</strain>
    </source>
</reference>
<evidence type="ECO:0000256" key="1">
    <source>
        <dbReference type="SAM" id="SignalP"/>
    </source>
</evidence>
<organism evidence="2 3">
    <name type="scientific">Reinekea blandensis MED297</name>
    <dbReference type="NCBI Taxonomy" id="314283"/>
    <lineage>
        <taxon>Bacteria</taxon>
        <taxon>Pseudomonadati</taxon>
        <taxon>Pseudomonadota</taxon>
        <taxon>Gammaproteobacteria</taxon>
        <taxon>Oceanospirillales</taxon>
        <taxon>Saccharospirillaceae</taxon>
        <taxon>Reinekea</taxon>
    </lineage>
</organism>
<accession>A4BFK7</accession>
<evidence type="ECO:0000313" key="2">
    <source>
        <dbReference type="EMBL" id="EAR09102.1"/>
    </source>
</evidence>
<dbReference type="PROSITE" id="PS51257">
    <property type="entry name" value="PROKAR_LIPOPROTEIN"/>
    <property type="match status" value="1"/>
</dbReference>
<dbReference type="Proteomes" id="UP000005953">
    <property type="component" value="Unassembled WGS sequence"/>
</dbReference>
<dbReference type="RefSeq" id="WP_008043822.1">
    <property type="nucleotide sequence ID" value="NZ_CH724150.1"/>
</dbReference>
<dbReference type="Gene3D" id="2.60.40.3620">
    <property type="match status" value="1"/>
</dbReference>
<comment type="caution">
    <text evidence="2">The sequence shown here is derived from an EMBL/GenBank/DDBJ whole genome shotgun (WGS) entry which is preliminary data.</text>
</comment>
<dbReference type="HOGENOM" id="CLU_794257_0_0_6"/>
<sequence length="349" mass="37655">MHLSAVRSPLAVAVMISTSLWLSACNDESTNSNPDPDTDTPITCSAPEVLNDDGTACELPDEPVASCESPIGDEALYLLGGPNGWQANYEYEFAHVCGGRYELVTSIPGSQTFKFGSEGWSPYDWGAAAGTSTPILNESFALAPSGGNISYTFDDTNRLVLDLSESVDNPTLTVESCVPAPFEEDLFLRGGLNGWAASAESQFQYACDAYYLNVSYTGASEFKVADENWAADTTFGGATGNTTVSFDSDFSLMSNTVTEGGDAPNLSFQFEGDYTFKITFDENGENPVLNVGEQTFIDRTIPPVTDELALSVRYDSRDETFNTLRAVPKAKSQLCVDSRCWSDQCHTGH</sequence>
<keyword evidence="1" id="KW-0732">Signal</keyword>
<dbReference type="STRING" id="314283.MED297_17208"/>
<evidence type="ECO:0000313" key="3">
    <source>
        <dbReference type="Proteomes" id="UP000005953"/>
    </source>
</evidence>
<dbReference type="AlphaFoldDB" id="A4BFK7"/>
<proteinExistence type="predicted"/>
<keyword evidence="3" id="KW-1185">Reference proteome</keyword>
<name>A4BFK7_9GAMM</name>
<gene>
    <name evidence="2" type="ORF">MED297_17208</name>
</gene>
<dbReference type="EMBL" id="AAOE01000013">
    <property type="protein sequence ID" value="EAR09102.1"/>
    <property type="molecule type" value="Genomic_DNA"/>
</dbReference>
<feature type="chain" id="PRO_5002665270" evidence="1">
    <location>
        <begin position="25"/>
        <end position="349"/>
    </location>
</feature>
<dbReference type="OrthoDB" id="6196650at2"/>
<protein>
    <submittedName>
        <fullName evidence="2">Putative pullulanase</fullName>
    </submittedName>
</protein>
<feature type="signal peptide" evidence="1">
    <location>
        <begin position="1"/>
        <end position="24"/>
    </location>
</feature>